<evidence type="ECO:0000313" key="2">
    <source>
        <dbReference type="EMBL" id="KUI74273.1"/>
    </source>
</evidence>
<organism evidence="2 3">
    <name type="scientific">Cytospora mali</name>
    <name type="common">Apple Valsa canker fungus</name>
    <name type="synonym">Valsa mali</name>
    <dbReference type="NCBI Taxonomy" id="578113"/>
    <lineage>
        <taxon>Eukaryota</taxon>
        <taxon>Fungi</taxon>
        <taxon>Dikarya</taxon>
        <taxon>Ascomycota</taxon>
        <taxon>Pezizomycotina</taxon>
        <taxon>Sordariomycetes</taxon>
        <taxon>Sordariomycetidae</taxon>
        <taxon>Diaporthales</taxon>
        <taxon>Cytosporaceae</taxon>
        <taxon>Cytospora</taxon>
    </lineage>
</organism>
<dbReference type="EMBL" id="CM003109">
    <property type="protein sequence ID" value="KUI74273.1"/>
    <property type="molecule type" value="Genomic_DNA"/>
</dbReference>
<name>A0A194WDS8_CYTMA</name>
<keyword evidence="3" id="KW-1185">Reference proteome</keyword>
<proteinExistence type="predicted"/>
<protein>
    <submittedName>
        <fullName evidence="2">Uncharacterized protein</fullName>
    </submittedName>
</protein>
<accession>A0A194WDS8</accession>
<evidence type="ECO:0000256" key="1">
    <source>
        <dbReference type="SAM" id="MobiDB-lite"/>
    </source>
</evidence>
<reference evidence="2" key="1">
    <citation type="submission" date="2014-12" db="EMBL/GenBank/DDBJ databases">
        <title>Genome Sequence of Valsa Canker Pathogens Uncovers a Specific Adaption of Colonization on Woody Bark.</title>
        <authorList>
            <person name="Yin Z."/>
            <person name="Liu H."/>
            <person name="Gao X."/>
            <person name="Li Z."/>
            <person name="Song N."/>
            <person name="Ke X."/>
            <person name="Dai Q."/>
            <person name="Wu Y."/>
            <person name="Sun Y."/>
            <person name="Xu J.-R."/>
            <person name="Kang Z.K."/>
            <person name="Wang L."/>
            <person name="Huang L."/>
        </authorList>
    </citation>
    <scope>NUCLEOTIDE SEQUENCE [LARGE SCALE GENOMIC DNA]</scope>
    <source>
        <strain evidence="2">03-8</strain>
    </source>
</reference>
<gene>
    <name evidence="2" type="ORF">VM1G_11951</name>
</gene>
<dbReference type="AlphaFoldDB" id="A0A194WDS8"/>
<sequence>MDTETAKKVAKSMIVFSSLIFNFGILKDATTHREIRERQEAAAAATAATAAAVPNDDAIQASNAGQQGGRPPTPPPGSSASGAPGDNNEQQRRQVPTLVRGDSGLDQDPPPVYPVDRSVSAPPKYTSSPGRSAGR</sequence>
<evidence type="ECO:0000313" key="3">
    <source>
        <dbReference type="Proteomes" id="UP000078559"/>
    </source>
</evidence>
<feature type="compositionally biased region" description="Polar residues" evidence="1">
    <location>
        <begin position="125"/>
        <end position="135"/>
    </location>
</feature>
<dbReference type="Proteomes" id="UP000078559">
    <property type="component" value="Chromosome 12"/>
</dbReference>
<feature type="region of interest" description="Disordered" evidence="1">
    <location>
        <begin position="46"/>
        <end position="135"/>
    </location>
</feature>